<dbReference type="InterPro" id="IPR010982">
    <property type="entry name" value="Lambda_DNA-bd_dom_sf"/>
</dbReference>
<dbReference type="SUPFAM" id="SSF47413">
    <property type="entry name" value="lambda repressor-like DNA-binding domains"/>
    <property type="match status" value="1"/>
</dbReference>
<dbReference type="RefSeq" id="WP_003633207.1">
    <property type="nucleotide sequence ID" value="NZ_AP023028.1"/>
</dbReference>
<dbReference type="CDD" id="cd00093">
    <property type="entry name" value="HTH_XRE"/>
    <property type="match status" value="1"/>
</dbReference>
<dbReference type="EMBL" id="BLYV01000421">
    <property type="protein sequence ID" value="GFP14015.1"/>
    <property type="molecule type" value="Genomic_DNA"/>
</dbReference>
<dbReference type="GO" id="GO:0003677">
    <property type="term" value="F:DNA binding"/>
    <property type="evidence" value="ECO:0007669"/>
    <property type="project" value="InterPro"/>
</dbReference>
<dbReference type="AlphaFoldDB" id="A0A2X0PAS4"/>
<evidence type="ECO:0008006" key="3">
    <source>
        <dbReference type="Google" id="ProtNLM"/>
    </source>
</evidence>
<proteinExistence type="predicted"/>
<protein>
    <recommendedName>
        <fullName evidence="3">HTH cro/C1-type domain-containing protein</fullName>
    </recommendedName>
</protein>
<dbReference type="Proteomes" id="UP000630086">
    <property type="component" value="Unassembled WGS sequence"/>
</dbReference>
<dbReference type="InterPro" id="IPR001387">
    <property type="entry name" value="Cro/C1-type_HTH"/>
</dbReference>
<gene>
    <name evidence="2" type="ORF">BDKNPLJD_00594</name>
    <name evidence="1" type="ORF">LHEJCM1062_18870</name>
</gene>
<reference evidence="1" key="2">
    <citation type="submission" date="2020-07" db="EMBL/GenBank/DDBJ databases">
        <title>Draft genome sequence of Lactobacillus helveticus strain JCM 1062.</title>
        <authorList>
            <person name="Endo A."/>
            <person name="Maeno S."/>
            <person name="Kido Y."/>
        </authorList>
    </citation>
    <scope>NUCLEOTIDE SEQUENCE</scope>
    <source>
        <strain evidence="1">JCM 1062</strain>
    </source>
</reference>
<accession>A0A2X0PAS4</accession>
<name>A0A2X0PAS4_LACHE</name>
<reference evidence="2" key="1">
    <citation type="submission" date="2018-01" db="EMBL/GenBank/DDBJ databases">
        <authorList>
            <person name="Gaut B.S."/>
            <person name="Morton B.R."/>
            <person name="Clegg M.T."/>
            <person name="Duvall M.R."/>
        </authorList>
    </citation>
    <scope>NUCLEOTIDE SEQUENCE</scope>
    <source>
        <strain evidence="2">Lactobacillus helveticus</strain>
    </source>
</reference>
<sequence length="71" mass="7917">MIIRKGKMKNKSIGAELKRLRKSLGLMQAEMTLDGKIISVGQYSKVENGIHEIGVDTLLINCRRKHGISIP</sequence>
<organism evidence="2">
    <name type="scientific">Lactobacillus helveticus</name>
    <name type="common">Lactobacillus suntoryeus</name>
    <dbReference type="NCBI Taxonomy" id="1587"/>
    <lineage>
        <taxon>Bacteria</taxon>
        <taxon>Bacillati</taxon>
        <taxon>Bacillota</taxon>
        <taxon>Bacilli</taxon>
        <taxon>Lactobacillales</taxon>
        <taxon>Lactobacillaceae</taxon>
        <taxon>Lactobacillus</taxon>
    </lineage>
</organism>
<evidence type="ECO:0000313" key="2">
    <source>
        <dbReference type="EMBL" id="SPB23105.1"/>
    </source>
</evidence>
<dbReference type="EMBL" id="OGTV01000031">
    <property type="protein sequence ID" value="SPB23105.1"/>
    <property type="molecule type" value="Genomic_DNA"/>
</dbReference>
<dbReference type="Gene3D" id="1.10.260.40">
    <property type="entry name" value="lambda repressor-like DNA-binding domains"/>
    <property type="match status" value="1"/>
</dbReference>
<evidence type="ECO:0000313" key="1">
    <source>
        <dbReference type="EMBL" id="GFP14015.1"/>
    </source>
</evidence>